<keyword evidence="1" id="KW-0472">Membrane</keyword>
<sequence length="222" mass="24808">MKPEKPNKPIQMDNAKQGIRWKRLFAKKWAFPAIYLAAAALILTVVWLYQNAQEPGVTKPGTDVQISHNTVPVDQKAEQMTTPVSKTADADVQMGYYDDTATAKAKEKALVKYANTYWPHSGIDYARKDGKSFDVIAALSGKVIRVEHNPLVGQQVEIQHDNGLITVYQSLTDIRVKVGQEVKQGDVIAQAGRNNFEKEAGVHLHFEVRKGNQPVQPELYLK</sequence>
<dbReference type="InterPro" id="IPR016047">
    <property type="entry name" value="M23ase_b-sheet_dom"/>
</dbReference>
<accession>A0ABS2WEY5</accession>
<evidence type="ECO:0000313" key="4">
    <source>
        <dbReference type="Proteomes" id="UP001177120"/>
    </source>
</evidence>
<dbReference type="PANTHER" id="PTHR21666">
    <property type="entry name" value="PEPTIDASE-RELATED"/>
    <property type="match status" value="1"/>
</dbReference>
<reference evidence="3" key="1">
    <citation type="journal article" date="2024" name="Int. J. Syst. Evol. Microbiol.">
        <title>Polycladomyces zharkentensis sp. nov., a novel thermophilic cellulose- and starch-degrading member of the Bacillota from a geothermal aquifer in Kazakhstan.</title>
        <authorList>
            <person name="Mashzhan A."/>
            <person name="Kistaubayeva A."/>
            <person name="Javier-Lopez R."/>
            <person name="Bissenova U."/>
            <person name="Bissenbay A."/>
            <person name="Birkeland N.K."/>
        </authorList>
    </citation>
    <scope>NUCLEOTIDE SEQUENCE</scope>
    <source>
        <strain evidence="3">ZKZ2T</strain>
    </source>
</reference>
<dbReference type="PANTHER" id="PTHR21666:SF291">
    <property type="entry name" value="STAGE II SPORULATION PROTEIN Q"/>
    <property type="match status" value="1"/>
</dbReference>
<organism evidence="3 4">
    <name type="scientific">Polycladomyces zharkentensis</name>
    <dbReference type="NCBI Taxonomy" id="2807616"/>
    <lineage>
        <taxon>Bacteria</taxon>
        <taxon>Bacillati</taxon>
        <taxon>Bacillota</taxon>
        <taxon>Bacilli</taxon>
        <taxon>Bacillales</taxon>
        <taxon>Thermoactinomycetaceae</taxon>
        <taxon>Polycladomyces</taxon>
    </lineage>
</organism>
<gene>
    <name evidence="3" type="ORF">JQC72_00650</name>
</gene>
<evidence type="ECO:0000259" key="2">
    <source>
        <dbReference type="Pfam" id="PF01551"/>
    </source>
</evidence>
<dbReference type="Pfam" id="PF01551">
    <property type="entry name" value="Peptidase_M23"/>
    <property type="match status" value="1"/>
</dbReference>
<feature type="transmembrane region" description="Helical" evidence="1">
    <location>
        <begin position="29"/>
        <end position="49"/>
    </location>
</feature>
<dbReference type="RefSeq" id="WP_205492185.1">
    <property type="nucleotide sequence ID" value="NZ_JAFHAP010000001.1"/>
</dbReference>
<keyword evidence="4" id="KW-1185">Reference proteome</keyword>
<dbReference type="CDD" id="cd12797">
    <property type="entry name" value="M23_peptidase"/>
    <property type="match status" value="1"/>
</dbReference>
<name>A0ABS2WEY5_9BACL</name>
<dbReference type="Gene3D" id="2.70.70.10">
    <property type="entry name" value="Glucose Permease (Domain IIA)"/>
    <property type="match status" value="1"/>
</dbReference>
<dbReference type="InterPro" id="IPR050570">
    <property type="entry name" value="Cell_wall_metabolism_enzyme"/>
</dbReference>
<evidence type="ECO:0000313" key="3">
    <source>
        <dbReference type="EMBL" id="MBN2908031.1"/>
    </source>
</evidence>
<dbReference type="SUPFAM" id="SSF51261">
    <property type="entry name" value="Duplicated hybrid motif"/>
    <property type="match status" value="1"/>
</dbReference>
<comment type="caution">
    <text evidence="3">The sequence shown here is derived from an EMBL/GenBank/DDBJ whole genome shotgun (WGS) entry which is preliminary data.</text>
</comment>
<keyword evidence="1" id="KW-1133">Transmembrane helix</keyword>
<proteinExistence type="predicted"/>
<protein>
    <submittedName>
        <fullName evidence="3">M23 family metallopeptidase</fullName>
    </submittedName>
</protein>
<feature type="domain" description="M23ase beta-sheet core" evidence="2">
    <location>
        <begin position="119"/>
        <end position="217"/>
    </location>
</feature>
<dbReference type="InterPro" id="IPR011055">
    <property type="entry name" value="Dup_hybrid_motif"/>
</dbReference>
<dbReference type="Proteomes" id="UP001177120">
    <property type="component" value="Unassembled WGS sequence"/>
</dbReference>
<dbReference type="EMBL" id="JAFHAP010000001">
    <property type="protein sequence ID" value="MBN2908031.1"/>
    <property type="molecule type" value="Genomic_DNA"/>
</dbReference>
<keyword evidence="1" id="KW-0812">Transmembrane</keyword>
<evidence type="ECO:0000256" key="1">
    <source>
        <dbReference type="SAM" id="Phobius"/>
    </source>
</evidence>